<evidence type="ECO:0000313" key="3">
    <source>
        <dbReference type="Proteomes" id="UP000022910"/>
    </source>
</evidence>
<dbReference type="Proteomes" id="UP000022910">
    <property type="component" value="Unassembled WGS sequence"/>
</dbReference>
<dbReference type="EMBL" id="JEMT01018428">
    <property type="protein sequence ID" value="EXX66736.1"/>
    <property type="molecule type" value="Genomic_DNA"/>
</dbReference>
<comment type="caution">
    <text evidence="2">The sequence shown here is derived from an EMBL/GenBank/DDBJ whole genome shotgun (WGS) entry which is preliminary data.</text>
</comment>
<evidence type="ECO:0000313" key="2">
    <source>
        <dbReference type="EMBL" id="EXX66736.1"/>
    </source>
</evidence>
<dbReference type="AlphaFoldDB" id="A0A015L2W7"/>
<sequence length="568" mass="65441">MASSQPSLKQRSRKQNQEFFRDQSKNEYSLNTVSDNNWQLFMWFASLETVENYICLFILVWDGIPVRNSAQFTKQLKEETDNLIQIIKELNISKENDKNYSKIDQTFRQNLVHDVWTELENYGLKKNSFAVSEQLERCSLFQKKELRMMILSRIKSFQSLSRKIKEAKELQQAPLNNKNSQVSNSTIFEDSNKQLIEGTQDIRELLKTNEDLTAQVKELMKENSKQQIALGNLTKVSWNDNESQNSKKLIGNSTILEDELQGTRDTQELSKRENENLKAQVIELIKENSKQQAALDNLTNAFWNDDELHNSKKLIQYITDLQDMLTDFTMVQGSDYKIINNEANALLRAFRCEVNCPSLRASLVLGFLLQRVIIVKILVEVEKYLNGMLEGSRGTALERDIVNTTETLINQTILLEKNRKGEDDITKITPIKIRQHVYSALSCRGFPSDHSLITTTASKLLHKINRFRKIVDEETKNEMDDLAIQITHKVINIFFFSFKTQASVPTYKFFDAGQALEPHLMQGAFGNDDSEKSEVEVCGFPCIGIFTGDELSDKIFIKAQIIPRSKRL</sequence>
<dbReference type="HOGENOM" id="CLU_043436_0_0_1"/>
<organism evidence="2 3">
    <name type="scientific">Rhizophagus irregularis (strain DAOM 197198w)</name>
    <name type="common">Glomus intraradices</name>
    <dbReference type="NCBI Taxonomy" id="1432141"/>
    <lineage>
        <taxon>Eukaryota</taxon>
        <taxon>Fungi</taxon>
        <taxon>Fungi incertae sedis</taxon>
        <taxon>Mucoromycota</taxon>
        <taxon>Glomeromycotina</taxon>
        <taxon>Glomeromycetes</taxon>
        <taxon>Glomerales</taxon>
        <taxon>Glomeraceae</taxon>
        <taxon>Rhizophagus</taxon>
    </lineage>
</organism>
<proteinExistence type="predicted"/>
<reference evidence="2 3" key="1">
    <citation type="submission" date="2014-02" db="EMBL/GenBank/DDBJ databases">
        <title>Single nucleus genome sequencing reveals high similarity among nuclei of an endomycorrhizal fungus.</title>
        <authorList>
            <person name="Lin K."/>
            <person name="Geurts R."/>
            <person name="Zhang Z."/>
            <person name="Limpens E."/>
            <person name="Saunders D.G."/>
            <person name="Mu D."/>
            <person name="Pang E."/>
            <person name="Cao H."/>
            <person name="Cha H."/>
            <person name="Lin T."/>
            <person name="Zhou Q."/>
            <person name="Shang Y."/>
            <person name="Li Y."/>
            <person name="Ivanov S."/>
            <person name="Sharma T."/>
            <person name="Velzen R.V."/>
            <person name="Ruijter N.D."/>
            <person name="Aanen D.K."/>
            <person name="Win J."/>
            <person name="Kamoun S."/>
            <person name="Bisseling T."/>
            <person name="Huang S."/>
        </authorList>
    </citation>
    <scope>NUCLEOTIDE SEQUENCE [LARGE SCALE GENOMIC DNA]</scope>
    <source>
        <strain evidence="3">DAOM197198w</strain>
    </source>
</reference>
<accession>A0A015L2W7</accession>
<feature type="coiled-coil region" evidence="1">
    <location>
        <begin position="267"/>
        <end position="301"/>
    </location>
</feature>
<keyword evidence="1" id="KW-0175">Coiled coil</keyword>
<name>A0A015L2W7_RHIIW</name>
<gene>
    <name evidence="2" type="ORF">RirG_120910</name>
</gene>
<evidence type="ECO:0000256" key="1">
    <source>
        <dbReference type="SAM" id="Coils"/>
    </source>
</evidence>
<protein>
    <submittedName>
        <fullName evidence="2">Uncharacterized protein</fullName>
    </submittedName>
</protein>
<keyword evidence="3" id="KW-1185">Reference proteome</keyword>
<dbReference type="OrthoDB" id="2327119at2759"/>
<feature type="coiled-coil region" evidence="1">
    <location>
        <begin position="202"/>
        <end position="229"/>
    </location>
</feature>